<feature type="transmembrane region" description="Helical" evidence="1">
    <location>
        <begin position="92"/>
        <end position="111"/>
    </location>
</feature>
<evidence type="ECO:0000313" key="4">
    <source>
        <dbReference type="EMBL" id="CAB4790690.1"/>
    </source>
</evidence>
<dbReference type="PANTHER" id="PTHR46825:SF9">
    <property type="entry name" value="BETA-LACTAMASE-RELATED DOMAIN-CONTAINING PROTEIN"/>
    <property type="match status" value="1"/>
</dbReference>
<keyword evidence="1" id="KW-1133">Transmembrane helix</keyword>
<dbReference type="GO" id="GO:0016747">
    <property type="term" value="F:acyltransferase activity, transferring groups other than amino-acyl groups"/>
    <property type="evidence" value="ECO:0007669"/>
    <property type="project" value="InterPro"/>
</dbReference>
<feature type="domain" description="Acyltransferase 3" evidence="3">
    <location>
        <begin position="30"/>
        <end position="322"/>
    </location>
</feature>
<keyword evidence="1" id="KW-0812">Transmembrane</keyword>
<dbReference type="Pfam" id="PF00144">
    <property type="entry name" value="Beta-lactamase"/>
    <property type="match status" value="1"/>
</dbReference>
<feature type="domain" description="Beta-lactamase-related" evidence="2">
    <location>
        <begin position="465"/>
        <end position="584"/>
    </location>
</feature>
<dbReference type="InterPro" id="IPR050491">
    <property type="entry name" value="AmpC-like"/>
</dbReference>
<dbReference type="Pfam" id="PF01757">
    <property type="entry name" value="Acyl_transf_3"/>
    <property type="match status" value="1"/>
</dbReference>
<dbReference type="PANTHER" id="PTHR46825">
    <property type="entry name" value="D-ALANYL-D-ALANINE-CARBOXYPEPTIDASE/ENDOPEPTIDASE AMPH"/>
    <property type="match status" value="1"/>
</dbReference>
<dbReference type="Gene3D" id="3.40.710.10">
    <property type="entry name" value="DD-peptidase/beta-lactamase superfamily"/>
    <property type="match status" value="1"/>
</dbReference>
<organism evidence="4">
    <name type="scientific">freshwater metagenome</name>
    <dbReference type="NCBI Taxonomy" id="449393"/>
    <lineage>
        <taxon>unclassified sequences</taxon>
        <taxon>metagenomes</taxon>
        <taxon>ecological metagenomes</taxon>
    </lineage>
</organism>
<dbReference type="InterPro" id="IPR002656">
    <property type="entry name" value="Acyl_transf_3_dom"/>
</dbReference>
<feature type="transmembrane region" description="Helical" evidence="1">
    <location>
        <begin position="212"/>
        <end position="234"/>
    </location>
</feature>
<feature type="transmembrane region" description="Helical" evidence="1">
    <location>
        <begin position="182"/>
        <end position="200"/>
    </location>
</feature>
<feature type="transmembrane region" description="Helical" evidence="1">
    <location>
        <begin position="304"/>
        <end position="322"/>
    </location>
</feature>
<feature type="transmembrane region" description="Helical" evidence="1">
    <location>
        <begin position="343"/>
        <end position="360"/>
    </location>
</feature>
<evidence type="ECO:0000259" key="3">
    <source>
        <dbReference type="Pfam" id="PF01757"/>
    </source>
</evidence>
<feature type="transmembrane region" description="Helical" evidence="1">
    <location>
        <begin position="161"/>
        <end position="176"/>
    </location>
</feature>
<dbReference type="AlphaFoldDB" id="A0A6J6X007"/>
<dbReference type="InterPro" id="IPR012338">
    <property type="entry name" value="Beta-lactam/transpept-like"/>
</dbReference>
<evidence type="ECO:0000256" key="1">
    <source>
        <dbReference type="SAM" id="Phobius"/>
    </source>
</evidence>
<reference evidence="4" key="1">
    <citation type="submission" date="2020-05" db="EMBL/GenBank/DDBJ databases">
        <authorList>
            <person name="Chiriac C."/>
            <person name="Salcher M."/>
            <person name="Ghai R."/>
            <person name="Kavagutti S V."/>
        </authorList>
    </citation>
    <scope>NUCLEOTIDE SEQUENCE</scope>
</reference>
<protein>
    <submittedName>
        <fullName evidence="4">Unannotated protein</fullName>
    </submittedName>
</protein>
<accession>A0A6J6X007</accession>
<proteinExistence type="predicted"/>
<dbReference type="EMBL" id="CAEZZU010000258">
    <property type="protein sequence ID" value="CAB4790690.1"/>
    <property type="molecule type" value="Genomic_DNA"/>
</dbReference>
<sequence>MAAKGPVLADGSNLTSPPVIGTPRRDGLWDSIKAIAVLRVVAWHTWGWAPLSWFGAMPAMFLASGALLAPSLARDGYALTLRNRLKRLMIPYWVYAGTCIIWMVAHGWHPTTAELLRWLVPVLDPTGPERFAMLWVPLWYLRAYIWMLIASPLLLRGSRRGWLVPALLLVTGSLLPDSTPLVVGDMVTYSAFVVAGMIISSRGLPSIRLCTALGISTAAALGIGLATGTIPLVVNTTYGATALAGVATSALLLSLRTPLRQLSSGRVGAPVTWIGSRALSIYLWQGFGLAVAAGWIWSTDWPRIAKTVAAGFVVFGVTLLLAEALGKVEDLAARRPPKRSHPIILIVFLSLVILISLTNIPTRADGTPVIASGAAILRNAQRVTEGPPPSTLSRPLVDPGLIVRRSQLWRVAEEFLSTHEDDLAAASSETFEFSVRTNDGLVSLRWSKDNGLHFVEKFKTLRDIPWYSMTKSVTSAWLMTLVEDGVVGLDDPVGKYLDGIPHGSEITLRDLARNRSGISAKFESNESGAGDSGGIDPGAEVRRWIADGSLEFKPGDGFIYSRVGYSLLAWALEEASGETWRQGVEALAEGAGVRLVFDEDVLPSGRSSTHPANNSYSGERYAAGALIGRVDAGANLFWWLYNRSLSPSSVEEIFTFDADERLGLYGLGTRPECPCTKSDGVLYAGLVGNSSVPGWWSLDRSTGSVWMVAPDKYWRGDGDPWPMWEELSLSIAKGLRR</sequence>
<name>A0A6J6X007_9ZZZZ</name>
<feature type="transmembrane region" description="Helical" evidence="1">
    <location>
        <begin position="51"/>
        <end position="72"/>
    </location>
</feature>
<feature type="transmembrane region" description="Helical" evidence="1">
    <location>
        <begin position="240"/>
        <end position="259"/>
    </location>
</feature>
<evidence type="ECO:0000259" key="2">
    <source>
        <dbReference type="Pfam" id="PF00144"/>
    </source>
</evidence>
<gene>
    <name evidence="4" type="ORF">UFOPK2925_01431</name>
</gene>
<feature type="transmembrane region" description="Helical" evidence="1">
    <location>
        <begin position="131"/>
        <end position="149"/>
    </location>
</feature>
<dbReference type="InterPro" id="IPR001466">
    <property type="entry name" value="Beta-lactam-related"/>
</dbReference>
<dbReference type="SUPFAM" id="SSF56601">
    <property type="entry name" value="beta-lactamase/transpeptidase-like"/>
    <property type="match status" value="1"/>
</dbReference>
<feature type="transmembrane region" description="Helical" evidence="1">
    <location>
        <begin position="279"/>
        <end position="298"/>
    </location>
</feature>
<keyword evidence="1" id="KW-0472">Membrane</keyword>